<name>A0A9K3D288_9EUKA</name>
<feature type="compositionally biased region" description="Polar residues" evidence="1">
    <location>
        <begin position="94"/>
        <end position="104"/>
    </location>
</feature>
<evidence type="ECO:0000256" key="1">
    <source>
        <dbReference type="SAM" id="MobiDB-lite"/>
    </source>
</evidence>
<dbReference type="EMBL" id="BDIP01003384">
    <property type="protein sequence ID" value="GIQ87639.1"/>
    <property type="molecule type" value="Genomic_DNA"/>
</dbReference>
<dbReference type="AlphaFoldDB" id="A0A9K3D288"/>
<evidence type="ECO:0000313" key="3">
    <source>
        <dbReference type="Proteomes" id="UP000265618"/>
    </source>
</evidence>
<feature type="region of interest" description="Disordered" evidence="1">
    <location>
        <begin position="1"/>
        <end position="104"/>
    </location>
</feature>
<gene>
    <name evidence="2" type="ORF">KIPB_009717</name>
</gene>
<accession>A0A9K3D288</accession>
<organism evidence="2 3">
    <name type="scientific">Kipferlia bialata</name>
    <dbReference type="NCBI Taxonomy" id="797122"/>
    <lineage>
        <taxon>Eukaryota</taxon>
        <taxon>Metamonada</taxon>
        <taxon>Carpediemonas-like organisms</taxon>
        <taxon>Kipferlia</taxon>
    </lineage>
</organism>
<protein>
    <submittedName>
        <fullName evidence="2">Uncharacterized protein</fullName>
    </submittedName>
</protein>
<dbReference type="Proteomes" id="UP000265618">
    <property type="component" value="Unassembled WGS sequence"/>
</dbReference>
<proteinExistence type="predicted"/>
<keyword evidence="3" id="KW-1185">Reference proteome</keyword>
<reference evidence="2 3" key="1">
    <citation type="journal article" date="2018" name="PLoS ONE">
        <title>The draft genome of Kipferlia bialata reveals reductive genome evolution in fornicate parasites.</title>
        <authorList>
            <person name="Tanifuji G."/>
            <person name="Takabayashi S."/>
            <person name="Kume K."/>
            <person name="Takagi M."/>
            <person name="Nakayama T."/>
            <person name="Kamikawa R."/>
            <person name="Inagaki Y."/>
            <person name="Hashimoto T."/>
        </authorList>
    </citation>
    <scope>NUCLEOTIDE SEQUENCE [LARGE SCALE GENOMIC DNA]</scope>
    <source>
        <strain evidence="2">NY0173</strain>
    </source>
</reference>
<feature type="compositionally biased region" description="Basic and acidic residues" evidence="1">
    <location>
        <begin position="7"/>
        <end position="17"/>
    </location>
</feature>
<sequence length="116" mass="12374">MGKRDRSRNIPKMERSKRLSMAKTKLGITGENPFETKRPTGSHNSAPRQRGAKSSFAEAAAGGPTNPAPGSTGGYQGKVSKTAKHDSNRINGRGSRSQHTNSRECSVVPVVTLILS</sequence>
<evidence type="ECO:0000313" key="2">
    <source>
        <dbReference type="EMBL" id="GIQ87639.1"/>
    </source>
</evidence>
<feature type="compositionally biased region" description="Low complexity" evidence="1">
    <location>
        <begin position="57"/>
        <end position="70"/>
    </location>
</feature>
<comment type="caution">
    <text evidence="2">The sequence shown here is derived from an EMBL/GenBank/DDBJ whole genome shotgun (WGS) entry which is preliminary data.</text>
</comment>